<comment type="caution">
    <text evidence="4">The sequence shown here is derived from an EMBL/GenBank/DDBJ whole genome shotgun (WGS) entry which is preliminary data.</text>
</comment>
<dbReference type="Pfam" id="PF03703">
    <property type="entry name" value="bPH_2"/>
    <property type="match status" value="1"/>
</dbReference>
<dbReference type="Proteomes" id="UP000248148">
    <property type="component" value="Unassembled WGS sequence"/>
</dbReference>
<evidence type="ECO:0000256" key="2">
    <source>
        <dbReference type="SAM" id="Phobius"/>
    </source>
</evidence>
<keyword evidence="5" id="KW-1185">Reference proteome</keyword>
<protein>
    <submittedName>
        <fullName evidence="4">PH (Pleckstrin Homology) domain-containing protein</fullName>
    </submittedName>
</protein>
<keyword evidence="2" id="KW-1133">Transmembrane helix</keyword>
<evidence type="ECO:0000313" key="5">
    <source>
        <dbReference type="Proteomes" id="UP000248148"/>
    </source>
</evidence>
<feature type="transmembrane region" description="Helical" evidence="2">
    <location>
        <begin position="37"/>
        <end position="55"/>
    </location>
</feature>
<feature type="region of interest" description="Disordered" evidence="1">
    <location>
        <begin position="195"/>
        <end position="220"/>
    </location>
</feature>
<keyword evidence="2" id="KW-0472">Membrane</keyword>
<dbReference type="InterPro" id="IPR005182">
    <property type="entry name" value="YdbS-like_PH"/>
</dbReference>
<feature type="transmembrane region" description="Helical" evidence="2">
    <location>
        <begin position="67"/>
        <end position="90"/>
    </location>
</feature>
<dbReference type="AlphaFoldDB" id="A0A318TCS0"/>
<proteinExistence type="predicted"/>
<name>A0A318TCS0_9BRAD</name>
<keyword evidence="2" id="KW-0812">Transmembrane</keyword>
<gene>
    <name evidence="4" type="ORF">BJ122_110139</name>
</gene>
<dbReference type="OrthoDB" id="7345733at2"/>
<evidence type="ECO:0000256" key="1">
    <source>
        <dbReference type="SAM" id="MobiDB-lite"/>
    </source>
</evidence>
<dbReference type="RefSeq" id="WP_110780946.1">
    <property type="nucleotide sequence ID" value="NZ_QJTI01000010.1"/>
</dbReference>
<feature type="domain" description="YdbS-like PH" evidence="3">
    <location>
        <begin position="93"/>
        <end position="182"/>
    </location>
</feature>
<dbReference type="EMBL" id="QJTI01000010">
    <property type="protein sequence ID" value="PYF02802.1"/>
    <property type="molecule type" value="Genomic_DNA"/>
</dbReference>
<evidence type="ECO:0000259" key="3">
    <source>
        <dbReference type="Pfam" id="PF03703"/>
    </source>
</evidence>
<evidence type="ECO:0000313" key="4">
    <source>
        <dbReference type="EMBL" id="PYF02802.1"/>
    </source>
</evidence>
<dbReference type="NCBIfam" id="NF040894">
    <property type="entry name" value="puhB_PGC"/>
    <property type="match status" value="1"/>
</dbReference>
<accession>A0A318TCS0</accession>
<organism evidence="4 5">
    <name type="scientific">Rhodopseudomonas faecalis</name>
    <dbReference type="NCBI Taxonomy" id="99655"/>
    <lineage>
        <taxon>Bacteria</taxon>
        <taxon>Pseudomonadati</taxon>
        <taxon>Pseudomonadota</taxon>
        <taxon>Alphaproteobacteria</taxon>
        <taxon>Hyphomicrobiales</taxon>
        <taxon>Nitrobacteraceae</taxon>
        <taxon>Rhodopseudomonas</taxon>
    </lineage>
</organism>
<dbReference type="InterPro" id="IPR054839">
    <property type="entry name" value="puhB_PGC"/>
</dbReference>
<sequence>MTQDRNQLHELPAPLPEGERVIWQGRPSLKGLALRSFHVREAGIYVGLLLAWKGWSTWSAGAPAADIAVAIAWVLILSAGGIGLLVLLAWQFRRASCYTLTNKRILFQFGAALPMSMNIPLTKIANVDLKLRGDGSGDIAIKVIDTKRVPFVMLWPHIRPWRLTSPEPSMVSVPDATSVAATLTEALAAVQASQAEQVVQGPSDDPSIDTLGNPPAPVPV</sequence>
<reference evidence="4 5" key="1">
    <citation type="submission" date="2018-06" db="EMBL/GenBank/DDBJ databases">
        <title>Genomic Encyclopedia of Archaeal and Bacterial Type Strains, Phase II (KMG-II): from individual species to whole genera.</title>
        <authorList>
            <person name="Goeker M."/>
        </authorList>
    </citation>
    <scope>NUCLEOTIDE SEQUENCE [LARGE SCALE GENOMIC DNA]</scope>
    <source>
        <strain evidence="4 5">JCM 11668</strain>
    </source>
</reference>